<evidence type="ECO:0000313" key="2">
    <source>
        <dbReference type="EMBL" id="NYD34222.1"/>
    </source>
</evidence>
<comment type="caution">
    <text evidence="2">The sequence shown here is derived from an EMBL/GenBank/DDBJ whole genome shotgun (WGS) entry which is preliminary data.</text>
</comment>
<organism evidence="2 3">
    <name type="scientific">Actinomycetospora corticicola</name>
    <dbReference type="NCBI Taxonomy" id="663602"/>
    <lineage>
        <taxon>Bacteria</taxon>
        <taxon>Bacillati</taxon>
        <taxon>Actinomycetota</taxon>
        <taxon>Actinomycetes</taxon>
        <taxon>Pseudonocardiales</taxon>
        <taxon>Pseudonocardiaceae</taxon>
        <taxon>Actinomycetospora</taxon>
    </lineage>
</organism>
<accession>A0A7Y9J3N2</accession>
<sequence length="67" mass="7102">MGERALGVADGLLGEVAAHLVERHLERRALVAEAPLQGARVQAEVLGDGADGGLPRRQEAVHELRDV</sequence>
<dbReference type="Proteomes" id="UP000535890">
    <property type="component" value="Unassembled WGS sequence"/>
</dbReference>
<reference evidence="2 3" key="1">
    <citation type="submission" date="2020-07" db="EMBL/GenBank/DDBJ databases">
        <title>Sequencing the genomes of 1000 actinobacteria strains.</title>
        <authorList>
            <person name="Klenk H.-P."/>
        </authorList>
    </citation>
    <scope>NUCLEOTIDE SEQUENCE [LARGE SCALE GENOMIC DNA]</scope>
    <source>
        <strain evidence="2 3">DSM 45772</strain>
    </source>
</reference>
<feature type="region of interest" description="Disordered" evidence="1">
    <location>
        <begin position="48"/>
        <end position="67"/>
    </location>
</feature>
<evidence type="ECO:0000313" key="3">
    <source>
        <dbReference type="Proteomes" id="UP000535890"/>
    </source>
</evidence>
<proteinExistence type="predicted"/>
<dbReference type="AlphaFoldDB" id="A0A7Y9J3N2"/>
<name>A0A7Y9J3N2_9PSEU</name>
<evidence type="ECO:0000256" key="1">
    <source>
        <dbReference type="SAM" id="MobiDB-lite"/>
    </source>
</evidence>
<dbReference type="EMBL" id="JACCBN010000001">
    <property type="protein sequence ID" value="NYD34222.1"/>
    <property type="molecule type" value="Genomic_DNA"/>
</dbReference>
<feature type="compositionally biased region" description="Basic and acidic residues" evidence="1">
    <location>
        <begin position="54"/>
        <end position="67"/>
    </location>
</feature>
<protein>
    <submittedName>
        <fullName evidence="2">Uncharacterized protein</fullName>
    </submittedName>
</protein>
<keyword evidence="3" id="KW-1185">Reference proteome</keyword>
<gene>
    <name evidence="2" type="ORF">BJ983_000324</name>
</gene>